<dbReference type="InterPro" id="IPR029052">
    <property type="entry name" value="Metallo-depent_PP-like"/>
</dbReference>
<dbReference type="PANTHER" id="PTHR22953:SF153">
    <property type="entry name" value="PURPLE ACID PHOSPHATASE"/>
    <property type="match status" value="1"/>
</dbReference>
<protein>
    <recommendedName>
        <fullName evidence="3">Purple acid phosphatase N-terminal domain-containing protein</fullName>
    </recommendedName>
</protein>
<dbReference type="Gene3D" id="2.60.40.380">
    <property type="entry name" value="Purple acid phosphatase-like, N-terminal"/>
    <property type="match status" value="1"/>
</dbReference>
<dbReference type="Pfam" id="PF00805">
    <property type="entry name" value="Pentapeptide"/>
    <property type="match status" value="2"/>
</dbReference>
<evidence type="ECO:0000313" key="5">
    <source>
        <dbReference type="Proteomes" id="UP000663881"/>
    </source>
</evidence>
<comment type="caution">
    <text evidence="4">The sequence shown here is derived from an EMBL/GenBank/DDBJ whole genome shotgun (WGS) entry which is preliminary data.</text>
</comment>
<sequence length="529" mass="58033">MPNNQSSLKCFQTPKLKLIFNFITAALVPISVGLFTVILALQQKSIAKENREMDLYIAINQHRQNLELAIDEQRNAQFVAYIREISDLLLVNSFSLNKQILMGIVRPKTLATLRQIDVIRKGYLVSFFGAYLENATFVNLSLGGSSFGGAYLRGASFHSAALENVIFDSVAAQETDFTGADVYAADFTEAKLTNAKITAKQLSKALSISKAILPDGSVGQNPNLLLKYNCQELNYTAGIQQNISLSRYQELQASKGLKSGLMYLLTGWFDNPDNVQAHFSELSRNGSLLHRYCVSKQDLTPYCQTISWIGQVQVLSCLVSNSPEQLRVALRGANGITISWRTSGYFGSNDTPYPQVKYATDSTLINAIYSPVGTSSTYDQTSFFHNVALLNLASSATYYYQIVASSRCVLQSSIYSFTTAPGAGSLTAINISLVGDLGNDNLINGGGASRTINALAQAAQNTDFFIHSGDISYADDYGIFLPFSFYEQTWNTWQNSMTGITANNIYMTAPGNHEVTCFQEGDDFCLTTP</sequence>
<evidence type="ECO:0000259" key="3">
    <source>
        <dbReference type="Pfam" id="PF16656"/>
    </source>
</evidence>
<dbReference type="Proteomes" id="UP000663881">
    <property type="component" value="Unassembled WGS sequence"/>
</dbReference>
<accession>A0A819VI37</accession>
<dbReference type="SUPFAM" id="SSF56300">
    <property type="entry name" value="Metallo-dependent phosphatases"/>
    <property type="match status" value="1"/>
</dbReference>
<gene>
    <name evidence="4" type="ORF">OKA104_LOCUS36109</name>
</gene>
<dbReference type="SUPFAM" id="SSF141571">
    <property type="entry name" value="Pentapeptide repeat-like"/>
    <property type="match status" value="1"/>
</dbReference>
<keyword evidence="2" id="KW-0472">Membrane</keyword>
<name>A0A819VI37_9BILA</name>
<keyword evidence="2" id="KW-1133">Transmembrane helix</keyword>
<dbReference type="Gene3D" id="3.60.21.10">
    <property type="match status" value="1"/>
</dbReference>
<dbReference type="InterPro" id="IPR008963">
    <property type="entry name" value="Purple_acid_Pase-like_N"/>
</dbReference>
<organism evidence="4 5">
    <name type="scientific">Adineta steineri</name>
    <dbReference type="NCBI Taxonomy" id="433720"/>
    <lineage>
        <taxon>Eukaryota</taxon>
        <taxon>Metazoa</taxon>
        <taxon>Spiralia</taxon>
        <taxon>Gnathifera</taxon>
        <taxon>Rotifera</taxon>
        <taxon>Eurotatoria</taxon>
        <taxon>Bdelloidea</taxon>
        <taxon>Adinetida</taxon>
        <taxon>Adinetidae</taxon>
        <taxon>Adineta</taxon>
    </lineage>
</organism>
<evidence type="ECO:0000256" key="2">
    <source>
        <dbReference type="SAM" id="Phobius"/>
    </source>
</evidence>
<dbReference type="InterPro" id="IPR001646">
    <property type="entry name" value="5peptide_repeat"/>
</dbReference>
<dbReference type="InterPro" id="IPR015914">
    <property type="entry name" value="PAPs_N"/>
</dbReference>
<keyword evidence="2" id="KW-0812">Transmembrane</keyword>
<dbReference type="GO" id="GO:0003993">
    <property type="term" value="F:acid phosphatase activity"/>
    <property type="evidence" value="ECO:0007669"/>
    <property type="project" value="InterPro"/>
</dbReference>
<proteinExistence type="predicted"/>
<dbReference type="InterPro" id="IPR039331">
    <property type="entry name" value="PAPs-like"/>
</dbReference>
<dbReference type="PANTHER" id="PTHR22953">
    <property type="entry name" value="ACID PHOSPHATASE RELATED"/>
    <property type="match status" value="1"/>
</dbReference>
<reference evidence="4" key="1">
    <citation type="submission" date="2021-02" db="EMBL/GenBank/DDBJ databases">
        <authorList>
            <person name="Nowell W R."/>
        </authorList>
    </citation>
    <scope>NUCLEOTIDE SEQUENCE</scope>
</reference>
<dbReference type="Gene3D" id="2.160.20.80">
    <property type="entry name" value="E3 ubiquitin-protein ligase SopA"/>
    <property type="match status" value="1"/>
</dbReference>
<dbReference type="AlphaFoldDB" id="A0A819VI37"/>
<dbReference type="SUPFAM" id="SSF49363">
    <property type="entry name" value="Purple acid phosphatase, N-terminal domain"/>
    <property type="match status" value="1"/>
</dbReference>
<dbReference type="Pfam" id="PF16656">
    <property type="entry name" value="Pur_ac_phosph_N"/>
    <property type="match status" value="1"/>
</dbReference>
<evidence type="ECO:0000313" key="4">
    <source>
        <dbReference type="EMBL" id="CAF4109206.1"/>
    </source>
</evidence>
<dbReference type="GO" id="GO:0046872">
    <property type="term" value="F:metal ion binding"/>
    <property type="evidence" value="ECO:0007669"/>
    <property type="project" value="InterPro"/>
</dbReference>
<dbReference type="EMBL" id="CAJOAY010005485">
    <property type="protein sequence ID" value="CAF4109206.1"/>
    <property type="molecule type" value="Genomic_DNA"/>
</dbReference>
<feature type="domain" description="Purple acid phosphatase N-terminal" evidence="3">
    <location>
        <begin position="323"/>
        <end position="419"/>
    </location>
</feature>
<feature type="transmembrane region" description="Helical" evidence="2">
    <location>
        <begin position="20"/>
        <end position="41"/>
    </location>
</feature>
<keyword evidence="1" id="KW-0732">Signal</keyword>
<evidence type="ECO:0000256" key="1">
    <source>
        <dbReference type="ARBA" id="ARBA00022729"/>
    </source>
</evidence>